<feature type="compositionally biased region" description="Polar residues" evidence="5">
    <location>
        <begin position="232"/>
        <end position="241"/>
    </location>
</feature>
<keyword evidence="6" id="KW-0732">Signal</keyword>
<organism evidence="8 9">
    <name type="scientific">Ottowia testudinis</name>
    <dbReference type="NCBI Taxonomy" id="2816950"/>
    <lineage>
        <taxon>Bacteria</taxon>
        <taxon>Pseudomonadati</taxon>
        <taxon>Pseudomonadota</taxon>
        <taxon>Betaproteobacteria</taxon>
        <taxon>Burkholderiales</taxon>
        <taxon>Comamonadaceae</taxon>
        <taxon>Ottowia</taxon>
    </lineage>
</organism>
<evidence type="ECO:0000313" key="8">
    <source>
        <dbReference type="EMBL" id="QTD44047.1"/>
    </source>
</evidence>
<keyword evidence="2 4" id="KW-0472">Membrane</keyword>
<dbReference type="InterPro" id="IPR036737">
    <property type="entry name" value="OmpA-like_sf"/>
</dbReference>
<evidence type="ECO:0000256" key="1">
    <source>
        <dbReference type="ARBA" id="ARBA00004442"/>
    </source>
</evidence>
<dbReference type="EMBL" id="CP071796">
    <property type="protein sequence ID" value="QTD44047.1"/>
    <property type="molecule type" value="Genomic_DNA"/>
</dbReference>
<dbReference type="PANTHER" id="PTHR30329:SF21">
    <property type="entry name" value="LIPOPROTEIN YIAD-RELATED"/>
    <property type="match status" value="1"/>
</dbReference>
<dbReference type="PROSITE" id="PS51257">
    <property type="entry name" value="PROKAR_LIPOPROTEIN"/>
    <property type="match status" value="1"/>
</dbReference>
<feature type="region of interest" description="Disordered" evidence="5">
    <location>
        <begin position="217"/>
        <end position="241"/>
    </location>
</feature>
<dbReference type="Proteomes" id="UP000663903">
    <property type="component" value="Chromosome"/>
</dbReference>
<evidence type="ECO:0000313" key="9">
    <source>
        <dbReference type="Proteomes" id="UP000663903"/>
    </source>
</evidence>
<gene>
    <name evidence="8" type="ORF">J1M35_12980</name>
</gene>
<evidence type="ECO:0000259" key="7">
    <source>
        <dbReference type="PROSITE" id="PS51123"/>
    </source>
</evidence>
<evidence type="ECO:0000256" key="6">
    <source>
        <dbReference type="SAM" id="SignalP"/>
    </source>
</evidence>
<proteinExistence type="predicted"/>
<dbReference type="KEGG" id="otd:J1M35_12980"/>
<evidence type="ECO:0000256" key="3">
    <source>
        <dbReference type="ARBA" id="ARBA00023237"/>
    </source>
</evidence>
<dbReference type="AlphaFoldDB" id="A0A975CFS3"/>
<evidence type="ECO:0000256" key="5">
    <source>
        <dbReference type="SAM" id="MobiDB-lite"/>
    </source>
</evidence>
<sequence>MTKIVDSGRGLVLVATAAAVLMAGCANMTETQRNTGIGAGVGAVAGGLIGDGKGAAIGAAVGAAGGYAWSKYMENKRQQMQTATAGTGVQVTQTQDNQLKLNIPNDISFETGRADLQPRLRPILDQFAQGLGQQPGTEVFIVGHADSTGTDAINNPLSQQRANSVRDYLVTRGADSRIIRTEGRGSREPIASNATDAGRAQNRRVEIFLSERASVAHAPAPAPAPVAAPAPTYNTPIGQPR</sequence>
<dbReference type="InterPro" id="IPR006665">
    <property type="entry name" value="OmpA-like"/>
</dbReference>
<dbReference type="PROSITE" id="PS51123">
    <property type="entry name" value="OMPA_2"/>
    <property type="match status" value="1"/>
</dbReference>
<dbReference type="PRINTS" id="PR01021">
    <property type="entry name" value="OMPADOMAIN"/>
</dbReference>
<dbReference type="GO" id="GO:0009279">
    <property type="term" value="C:cell outer membrane"/>
    <property type="evidence" value="ECO:0007669"/>
    <property type="project" value="UniProtKB-SubCell"/>
</dbReference>
<reference evidence="8" key="1">
    <citation type="submission" date="2021-03" db="EMBL/GenBank/DDBJ databases">
        <title>Ottowia sp. 27C isolated from the cloaca of a Giant Asian pond turtle (Heosemys grandis).</title>
        <authorList>
            <person name="Spergser J."/>
            <person name="Busse H.-J."/>
        </authorList>
    </citation>
    <scope>NUCLEOTIDE SEQUENCE</scope>
    <source>
        <strain evidence="8">27C</strain>
    </source>
</reference>
<dbReference type="InterPro" id="IPR006664">
    <property type="entry name" value="OMP_bac"/>
</dbReference>
<feature type="chain" id="PRO_5037679759" evidence="6">
    <location>
        <begin position="29"/>
        <end position="241"/>
    </location>
</feature>
<accession>A0A975CFS3</accession>
<dbReference type="CDD" id="cd07185">
    <property type="entry name" value="OmpA_C-like"/>
    <property type="match status" value="1"/>
</dbReference>
<dbReference type="Gene3D" id="3.30.1330.60">
    <property type="entry name" value="OmpA-like domain"/>
    <property type="match status" value="1"/>
</dbReference>
<protein>
    <submittedName>
        <fullName evidence="8">OmpA family protein</fullName>
    </submittedName>
</protein>
<dbReference type="InterPro" id="IPR027367">
    <property type="entry name" value="Gly-zipper_YMGG"/>
</dbReference>
<dbReference type="SUPFAM" id="SSF103088">
    <property type="entry name" value="OmpA-like"/>
    <property type="match status" value="1"/>
</dbReference>
<feature type="domain" description="OmpA-like" evidence="7">
    <location>
        <begin position="96"/>
        <end position="213"/>
    </location>
</feature>
<keyword evidence="3" id="KW-0998">Cell outer membrane</keyword>
<feature type="signal peptide" evidence="6">
    <location>
        <begin position="1"/>
        <end position="28"/>
    </location>
</feature>
<dbReference type="InterPro" id="IPR050330">
    <property type="entry name" value="Bact_OuterMem_StrucFunc"/>
</dbReference>
<comment type="subcellular location">
    <subcellularLocation>
        <location evidence="1">Cell outer membrane</location>
    </subcellularLocation>
</comment>
<name>A0A975CFS3_9BURK</name>
<dbReference type="Pfam" id="PF13441">
    <property type="entry name" value="Gly-zipper_YMGG"/>
    <property type="match status" value="1"/>
</dbReference>
<dbReference type="Pfam" id="PF00691">
    <property type="entry name" value="OmpA"/>
    <property type="match status" value="1"/>
</dbReference>
<dbReference type="RefSeq" id="WP_208007453.1">
    <property type="nucleotide sequence ID" value="NZ_CP071796.1"/>
</dbReference>
<dbReference type="PANTHER" id="PTHR30329">
    <property type="entry name" value="STATOR ELEMENT OF FLAGELLAR MOTOR COMPLEX"/>
    <property type="match status" value="1"/>
</dbReference>
<evidence type="ECO:0000256" key="4">
    <source>
        <dbReference type="PROSITE-ProRule" id="PRU00473"/>
    </source>
</evidence>
<evidence type="ECO:0000256" key="2">
    <source>
        <dbReference type="ARBA" id="ARBA00023136"/>
    </source>
</evidence>
<dbReference type="PRINTS" id="PR01023">
    <property type="entry name" value="NAFLGMOTY"/>
</dbReference>
<keyword evidence="9" id="KW-1185">Reference proteome</keyword>